<sequence>MPTIKTTYLGDLRTEAIHLQSGTHIITDAPTDNMGKGEAFSPTDLTAASLGSCIITTMGIVARRDGIELTNDELTITKVMSKDAPRRIVRIEVDIVMPPSEAHSEEFRAKMEHTAHTCPVALSLHPDLEQVIRFEWKERENVSV</sequence>
<dbReference type="Pfam" id="PF02566">
    <property type="entry name" value="OsmC"/>
    <property type="match status" value="1"/>
</dbReference>
<gene>
    <name evidence="1" type="ORF">GJJ30_00290</name>
</gene>
<dbReference type="OrthoDB" id="290036at2"/>
<dbReference type="Proteomes" id="UP000441754">
    <property type="component" value="Unassembled WGS sequence"/>
</dbReference>
<name>A0A7K0EDN3_9BACT</name>
<protein>
    <submittedName>
        <fullName evidence="1">OsmC family peroxiredoxin</fullName>
    </submittedName>
</protein>
<reference evidence="1 2" key="1">
    <citation type="journal article" date="2018" name="Antonie Van Leeuwenhoek">
        <title>Larkinella terrae sp. nov., isolated from soil on Jeju Island, South Korea.</title>
        <authorList>
            <person name="Ten L.N."/>
            <person name="Jeon J."/>
            <person name="Park S.J."/>
            <person name="Park S."/>
            <person name="Lee S.Y."/>
            <person name="Kim M.K."/>
            <person name="Jung H.Y."/>
        </authorList>
    </citation>
    <scope>NUCLEOTIDE SEQUENCE [LARGE SCALE GENOMIC DNA]</scope>
    <source>
        <strain evidence="1 2">KCTC 52001</strain>
    </source>
</reference>
<dbReference type="EMBL" id="WJXZ01000001">
    <property type="protein sequence ID" value="MRS59711.1"/>
    <property type="molecule type" value="Genomic_DNA"/>
</dbReference>
<evidence type="ECO:0000313" key="1">
    <source>
        <dbReference type="EMBL" id="MRS59711.1"/>
    </source>
</evidence>
<accession>A0A7K0EDN3</accession>
<dbReference type="Gene3D" id="3.30.300.20">
    <property type="match status" value="1"/>
</dbReference>
<dbReference type="InterPro" id="IPR036102">
    <property type="entry name" value="OsmC/Ohrsf"/>
</dbReference>
<comment type="caution">
    <text evidence="1">The sequence shown here is derived from an EMBL/GenBank/DDBJ whole genome shotgun (WGS) entry which is preliminary data.</text>
</comment>
<dbReference type="AlphaFoldDB" id="A0A7K0EDN3"/>
<dbReference type="PANTHER" id="PTHR39624">
    <property type="entry name" value="PROTEIN INVOLVED IN RIMO-MEDIATED BETA-METHYLTHIOLATION OF RIBOSOMAL PROTEIN S12 YCAO"/>
    <property type="match status" value="1"/>
</dbReference>
<organism evidence="1 2">
    <name type="scientific">Larkinella terrae</name>
    <dbReference type="NCBI Taxonomy" id="2025311"/>
    <lineage>
        <taxon>Bacteria</taxon>
        <taxon>Pseudomonadati</taxon>
        <taxon>Bacteroidota</taxon>
        <taxon>Cytophagia</taxon>
        <taxon>Cytophagales</taxon>
        <taxon>Spirosomataceae</taxon>
        <taxon>Larkinella</taxon>
    </lineage>
</organism>
<dbReference type="RefSeq" id="WP_154171958.1">
    <property type="nucleotide sequence ID" value="NZ_WJXZ01000001.1"/>
</dbReference>
<dbReference type="SUPFAM" id="SSF82784">
    <property type="entry name" value="OsmC-like"/>
    <property type="match status" value="1"/>
</dbReference>
<evidence type="ECO:0000313" key="2">
    <source>
        <dbReference type="Proteomes" id="UP000441754"/>
    </source>
</evidence>
<dbReference type="PANTHER" id="PTHR39624:SF2">
    <property type="entry name" value="OSMC-LIKE PROTEIN"/>
    <property type="match status" value="1"/>
</dbReference>
<dbReference type="InterPro" id="IPR003718">
    <property type="entry name" value="OsmC/Ohr_fam"/>
</dbReference>
<keyword evidence="2" id="KW-1185">Reference proteome</keyword>
<proteinExistence type="predicted"/>
<dbReference type="InterPro" id="IPR015946">
    <property type="entry name" value="KH_dom-like_a/b"/>
</dbReference>